<accession>A0A8T0VT90</accession>
<keyword evidence="3" id="KW-1185">Reference proteome</keyword>
<proteinExistence type="predicted"/>
<protein>
    <submittedName>
        <fullName evidence="2">Uncharacterized protein</fullName>
    </submittedName>
</protein>
<comment type="caution">
    <text evidence="2">The sequence shown here is derived from an EMBL/GenBank/DDBJ whole genome shotgun (WGS) entry which is preliminary data.</text>
</comment>
<feature type="region of interest" description="Disordered" evidence="1">
    <location>
        <begin position="184"/>
        <end position="326"/>
    </location>
</feature>
<dbReference type="Proteomes" id="UP000823388">
    <property type="component" value="Chromosome 2N"/>
</dbReference>
<gene>
    <name evidence="2" type="ORF">PVAP13_2NG594320</name>
</gene>
<evidence type="ECO:0000313" key="3">
    <source>
        <dbReference type="Proteomes" id="UP000823388"/>
    </source>
</evidence>
<reference evidence="2" key="1">
    <citation type="submission" date="2020-05" db="EMBL/GenBank/DDBJ databases">
        <title>WGS assembly of Panicum virgatum.</title>
        <authorList>
            <person name="Lovell J.T."/>
            <person name="Jenkins J."/>
            <person name="Shu S."/>
            <person name="Juenger T.E."/>
            <person name="Schmutz J."/>
        </authorList>
    </citation>
    <scope>NUCLEOTIDE SEQUENCE</scope>
    <source>
        <strain evidence="2">AP13</strain>
    </source>
</reference>
<feature type="compositionally biased region" description="Basic residues" evidence="1">
    <location>
        <begin position="316"/>
        <end position="326"/>
    </location>
</feature>
<sequence>MTSDSFKIVSNWAVLTVTAAGAPGGQAMAADDLPQPNHSDDAVGLARALLPTVHHPRIEYNLPVLDVQRSQVNDVENTERVDWSTIQIVDTHDDEGRIELLSESQMCELLGLADEGTPNIPTQGHHRRMDEQGNDLELGQDIDGNAIPTNDAVPDKTQWPHVDLPFGVGAPLEKSSVERMRKLRIKGWDEGGHKKKGKSTNEGEGEKGWHEGEGDNDTVPTNAKGQKMHRGPVTCKRCGGKGHRQASSKCPLNGTAKKEKRRHPRKNRPTREQILRDSPGRVTRSMVAMLLGDDTSSQPDNASPVRMPTSVPPKKMTPKRRKLNIG</sequence>
<organism evidence="2 3">
    <name type="scientific">Panicum virgatum</name>
    <name type="common">Blackwell switchgrass</name>
    <dbReference type="NCBI Taxonomy" id="38727"/>
    <lineage>
        <taxon>Eukaryota</taxon>
        <taxon>Viridiplantae</taxon>
        <taxon>Streptophyta</taxon>
        <taxon>Embryophyta</taxon>
        <taxon>Tracheophyta</taxon>
        <taxon>Spermatophyta</taxon>
        <taxon>Magnoliopsida</taxon>
        <taxon>Liliopsida</taxon>
        <taxon>Poales</taxon>
        <taxon>Poaceae</taxon>
        <taxon>PACMAD clade</taxon>
        <taxon>Panicoideae</taxon>
        <taxon>Panicodae</taxon>
        <taxon>Paniceae</taxon>
        <taxon>Panicinae</taxon>
        <taxon>Panicum</taxon>
        <taxon>Panicum sect. Hiantes</taxon>
    </lineage>
</organism>
<feature type="compositionally biased region" description="Basic and acidic residues" evidence="1">
    <location>
        <begin position="269"/>
        <end position="279"/>
    </location>
</feature>
<dbReference type="AlphaFoldDB" id="A0A8T0VT90"/>
<name>A0A8T0VT90_PANVG</name>
<evidence type="ECO:0000256" key="1">
    <source>
        <dbReference type="SAM" id="MobiDB-lite"/>
    </source>
</evidence>
<feature type="compositionally biased region" description="Basic residues" evidence="1">
    <location>
        <begin position="258"/>
        <end position="268"/>
    </location>
</feature>
<feature type="compositionally biased region" description="Basic and acidic residues" evidence="1">
    <location>
        <begin position="199"/>
        <end position="213"/>
    </location>
</feature>
<dbReference type="EMBL" id="CM029040">
    <property type="protein sequence ID" value="KAG2638430.1"/>
    <property type="molecule type" value="Genomic_DNA"/>
</dbReference>
<evidence type="ECO:0000313" key="2">
    <source>
        <dbReference type="EMBL" id="KAG2638430.1"/>
    </source>
</evidence>